<accession>A0A3P7LIK5</accession>
<dbReference type="EMBL" id="UYRU01066862">
    <property type="protein sequence ID" value="VDN16725.1"/>
    <property type="molecule type" value="Genomic_DNA"/>
</dbReference>
<name>A0A3P7LIK5_DIBLA</name>
<keyword evidence="3" id="KW-1185">Reference proteome</keyword>
<protein>
    <submittedName>
        <fullName evidence="2">Uncharacterized protein</fullName>
    </submittedName>
</protein>
<evidence type="ECO:0000313" key="2">
    <source>
        <dbReference type="EMBL" id="VDN16725.1"/>
    </source>
</evidence>
<feature type="transmembrane region" description="Helical" evidence="1">
    <location>
        <begin position="56"/>
        <end position="74"/>
    </location>
</feature>
<evidence type="ECO:0000256" key="1">
    <source>
        <dbReference type="SAM" id="Phobius"/>
    </source>
</evidence>
<keyword evidence="1" id="KW-1133">Transmembrane helix</keyword>
<reference evidence="2 3" key="1">
    <citation type="submission" date="2018-11" db="EMBL/GenBank/DDBJ databases">
        <authorList>
            <consortium name="Pathogen Informatics"/>
        </authorList>
    </citation>
    <scope>NUCLEOTIDE SEQUENCE [LARGE SCALE GENOMIC DNA]</scope>
</reference>
<proteinExistence type="predicted"/>
<evidence type="ECO:0000313" key="3">
    <source>
        <dbReference type="Proteomes" id="UP000281553"/>
    </source>
</evidence>
<gene>
    <name evidence="2" type="ORF">DILT_LOCUS12556</name>
</gene>
<keyword evidence="1" id="KW-0472">Membrane</keyword>
<sequence length="76" mass="8754">MCSLVVPSPFMNVPVQETVHYISAFTLSIQQNLFGNYYYHVHFSVDNNLYRQFDGMIMSTFIVLFLSSIFTGCLES</sequence>
<keyword evidence="1" id="KW-0812">Transmembrane</keyword>
<organism evidence="2 3">
    <name type="scientific">Dibothriocephalus latus</name>
    <name type="common">Fish tapeworm</name>
    <name type="synonym">Diphyllobothrium latum</name>
    <dbReference type="NCBI Taxonomy" id="60516"/>
    <lineage>
        <taxon>Eukaryota</taxon>
        <taxon>Metazoa</taxon>
        <taxon>Spiralia</taxon>
        <taxon>Lophotrochozoa</taxon>
        <taxon>Platyhelminthes</taxon>
        <taxon>Cestoda</taxon>
        <taxon>Eucestoda</taxon>
        <taxon>Diphyllobothriidea</taxon>
        <taxon>Diphyllobothriidae</taxon>
        <taxon>Dibothriocephalus</taxon>
    </lineage>
</organism>
<dbReference type="Proteomes" id="UP000281553">
    <property type="component" value="Unassembled WGS sequence"/>
</dbReference>
<dbReference type="AlphaFoldDB" id="A0A3P7LIK5"/>